<dbReference type="PANTHER" id="PTHR11722">
    <property type="entry name" value="60S RIBOSOMAL PROTEIN L13"/>
    <property type="match status" value="1"/>
</dbReference>
<dbReference type="GO" id="GO:0006412">
    <property type="term" value="P:translation"/>
    <property type="evidence" value="ECO:0007669"/>
    <property type="project" value="InterPro"/>
</dbReference>
<evidence type="ECO:0000256" key="2">
    <source>
        <dbReference type="ARBA" id="ARBA00022980"/>
    </source>
</evidence>
<dbReference type="FunCoup" id="L2GME4">
    <property type="interactions" value="173"/>
</dbReference>
<dbReference type="EMBL" id="JH370138">
    <property type="protein sequence ID" value="ELA41809.1"/>
    <property type="molecule type" value="Genomic_DNA"/>
</dbReference>
<accession>L2GME4</accession>
<evidence type="ECO:0000313" key="5">
    <source>
        <dbReference type="Proteomes" id="UP000011082"/>
    </source>
</evidence>
<organism evidence="4 5">
    <name type="scientific">Vittaforma corneae (strain ATCC 50505)</name>
    <name type="common">Microsporidian parasite</name>
    <name type="synonym">Nosema corneum</name>
    <dbReference type="NCBI Taxonomy" id="993615"/>
    <lineage>
        <taxon>Eukaryota</taxon>
        <taxon>Fungi</taxon>
        <taxon>Fungi incertae sedis</taxon>
        <taxon>Microsporidia</taxon>
        <taxon>Nosematidae</taxon>
        <taxon>Vittaforma</taxon>
    </lineage>
</organism>
<evidence type="ECO:0000256" key="3">
    <source>
        <dbReference type="ARBA" id="ARBA00023274"/>
    </source>
</evidence>
<dbReference type="VEuPathDB" id="MicrosporidiaDB:VICG_01161"/>
<keyword evidence="5" id="KW-1185">Reference proteome</keyword>
<keyword evidence="2" id="KW-0689">Ribosomal protein</keyword>
<dbReference type="AlphaFoldDB" id="L2GME4"/>
<dbReference type="GeneID" id="19881872"/>
<comment type="similarity">
    <text evidence="1">Belongs to the eukaryotic ribosomal protein eL13 family.</text>
</comment>
<dbReference type="GO" id="GO:0003723">
    <property type="term" value="F:RNA binding"/>
    <property type="evidence" value="ECO:0007669"/>
    <property type="project" value="TreeGrafter"/>
</dbReference>
<sequence length="163" mass="18445">MKRNNAVHSNHFKKTALRIKTWFKQPARHQRRSESRKAKARACAPMPTEKLQPIVRCPTIRHNKKIRLGRGFTAEECAAAGVDYRYARTVGVAVDLRRKNNNAEAFNANVERLKEYLGKITLYKSFKEAKEAGAKQHIGVIMPIARNEPKVSTVSASEVASFN</sequence>
<reference evidence="5" key="1">
    <citation type="submission" date="2011-05" db="EMBL/GenBank/DDBJ databases">
        <title>The genome sequence of Vittaforma corneae strain ATCC 50505.</title>
        <authorList>
            <consortium name="The Broad Institute Genome Sequencing Platform"/>
            <person name="Cuomo C."/>
            <person name="Didier E."/>
            <person name="Bowers L."/>
            <person name="Young S.K."/>
            <person name="Zeng Q."/>
            <person name="Gargeya S."/>
            <person name="Fitzgerald M."/>
            <person name="Haas B."/>
            <person name="Abouelleil A."/>
            <person name="Alvarado L."/>
            <person name="Arachchi H.M."/>
            <person name="Berlin A."/>
            <person name="Chapman S.B."/>
            <person name="Gearin G."/>
            <person name="Goldberg J."/>
            <person name="Griggs A."/>
            <person name="Gujja S."/>
            <person name="Hansen M."/>
            <person name="Heiman D."/>
            <person name="Howarth C."/>
            <person name="Larimer J."/>
            <person name="Lui A."/>
            <person name="MacDonald P.J.P."/>
            <person name="McCowen C."/>
            <person name="Montmayeur A."/>
            <person name="Murphy C."/>
            <person name="Neiman D."/>
            <person name="Pearson M."/>
            <person name="Priest M."/>
            <person name="Roberts A."/>
            <person name="Saif S."/>
            <person name="Shea T."/>
            <person name="Sisk P."/>
            <person name="Stolte C."/>
            <person name="Sykes S."/>
            <person name="Wortman J."/>
            <person name="Nusbaum C."/>
            <person name="Birren B."/>
        </authorList>
    </citation>
    <scope>NUCLEOTIDE SEQUENCE [LARGE SCALE GENOMIC DNA]</scope>
    <source>
        <strain evidence="5">ATCC 50505</strain>
    </source>
</reference>
<keyword evidence="3" id="KW-0687">Ribonucleoprotein</keyword>
<evidence type="ECO:0000256" key="1">
    <source>
        <dbReference type="ARBA" id="ARBA00005640"/>
    </source>
</evidence>
<dbReference type="OrthoDB" id="10264538at2759"/>
<dbReference type="HAMAP" id="MF_00499">
    <property type="entry name" value="Ribosomal_eL13"/>
    <property type="match status" value="1"/>
</dbReference>
<dbReference type="OMA" id="IQKNHFR"/>
<dbReference type="RefSeq" id="XP_007604607.1">
    <property type="nucleotide sequence ID" value="XM_007604545.1"/>
</dbReference>
<evidence type="ECO:0008006" key="6">
    <source>
        <dbReference type="Google" id="ProtNLM"/>
    </source>
</evidence>
<dbReference type="GO" id="GO:0022625">
    <property type="term" value="C:cytosolic large ribosomal subunit"/>
    <property type="evidence" value="ECO:0007669"/>
    <property type="project" value="TreeGrafter"/>
</dbReference>
<dbReference type="InterPro" id="IPR001380">
    <property type="entry name" value="Ribosomal_eL13"/>
</dbReference>
<dbReference type="GO" id="GO:0030684">
    <property type="term" value="C:preribosome"/>
    <property type="evidence" value="ECO:0007669"/>
    <property type="project" value="EnsemblFungi"/>
</dbReference>
<dbReference type="HOGENOM" id="CLU_075696_2_0_1"/>
<proteinExistence type="inferred from homology"/>
<dbReference type="Proteomes" id="UP000011082">
    <property type="component" value="Unassembled WGS sequence"/>
</dbReference>
<dbReference type="PANTHER" id="PTHR11722:SF0">
    <property type="entry name" value="LARGE RIBOSOMAL SUBUNIT PROTEIN EL13"/>
    <property type="match status" value="1"/>
</dbReference>
<dbReference type="InParanoid" id="L2GME4"/>
<name>L2GME4_VITCO</name>
<dbReference type="GO" id="GO:0003735">
    <property type="term" value="F:structural constituent of ribosome"/>
    <property type="evidence" value="ECO:0007669"/>
    <property type="project" value="InterPro"/>
</dbReference>
<evidence type="ECO:0000313" key="4">
    <source>
        <dbReference type="EMBL" id="ELA41809.1"/>
    </source>
</evidence>
<dbReference type="STRING" id="993615.L2GME4"/>
<gene>
    <name evidence="4" type="ORF">VICG_01161</name>
</gene>
<protein>
    <recommendedName>
        <fullName evidence="6">60S ribosomal protein L13</fullName>
    </recommendedName>
</protein>
<dbReference type="Pfam" id="PF01294">
    <property type="entry name" value="Ribosomal_L13e"/>
    <property type="match status" value="1"/>
</dbReference>